<dbReference type="OrthoDB" id="691329at2759"/>
<dbReference type="PANTHER" id="PTHR36885">
    <property type="entry name" value="EXPRESSED PROTEIN"/>
    <property type="match status" value="1"/>
</dbReference>
<name>A0A8T3C0Y6_DENNO</name>
<evidence type="ECO:0000313" key="2">
    <source>
        <dbReference type="Proteomes" id="UP000829196"/>
    </source>
</evidence>
<accession>A0A8T3C0Y6</accession>
<evidence type="ECO:0000313" key="1">
    <source>
        <dbReference type="EMBL" id="KAI0525272.1"/>
    </source>
</evidence>
<sequence length="242" mass="27782">MASPSLSNFSTQLGRRMLSEFLQEPQEPFLFEMRKLSNQGGIRNGRAAAFLKRVLAKLAYGKTSRADNRKSSVFSCFSDYSNDHQLSPVSVLELQYSDESSPSLDDHNECPLPSGADSTMENSIILEEIHDKSVSFNKRRRLLLECWRKETEERILSFEDRLSCSDMSEKAMNEQIFSWEKQKGDSSCCREEWNQFKAGAREIGLCLEAAIFDELREETILDMLVLYCTEKNKNVNLRKCSN</sequence>
<dbReference type="EMBL" id="JAGYWB010000004">
    <property type="protein sequence ID" value="KAI0525272.1"/>
    <property type="molecule type" value="Genomic_DNA"/>
</dbReference>
<comment type="caution">
    <text evidence="1">The sequence shown here is derived from an EMBL/GenBank/DDBJ whole genome shotgun (WGS) entry which is preliminary data.</text>
</comment>
<gene>
    <name evidence="1" type="ORF">KFK09_004665</name>
</gene>
<keyword evidence="2" id="KW-1185">Reference proteome</keyword>
<dbReference type="PANTHER" id="PTHR36885:SF2">
    <property type="entry name" value="DUF4378 DOMAIN-CONTAINING PROTEIN"/>
    <property type="match status" value="1"/>
</dbReference>
<dbReference type="AlphaFoldDB" id="A0A8T3C0Y6"/>
<protein>
    <submittedName>
        <fullName evidence="1">Uncharacterized protein</fullName>
    </submittedName>
</protein>
<reference evidence="1" key="1">
    <citation type="journal article" date="2022" name="Front. Genet.">
        <title>Chromosome-Scale Assembly of the Dendrobium nobile Genome Provides Insights Into the Molecular Mechanism of the Biosynthesis of the Medicinal Active Ingredient of Dendrobium.</title>
        <authorList>
            <person name="Xu Q."/>
            <person name="Niu S.-C."/>
            <person name="Li K.-L."/>
            <person name="Zheng P.-J."/>
            <person name="Zhang X.-J."/>
            <person name="Jia Y."/>
            <person name="Liu Y."/>
            <person name="Niu Y.-X."/>
            <person name="Yu L.-H."/>
            <person name="Chen D.-F."/>
            <person name="Zhang G.-Q."/>
        </authorList>
    </citation>
    <scope>NUCLEOTIDE SEQUENCE</scope>
    <source>
        <tissue evidence="1">Leaf</tissue>
    </source>
</reference>
<dbReference type="Proteomes" id="UP000829196">
    <property type="component" value="Unassembled WGS sequence"/>
</dbReference>
<proteinExistence type="predicted"/>
<organism evidence="1 2">
    <name type="scientific">Dendrobium nobile</name>
    <name type="common">Orchid</name>
    <dbReference type="NCBI Taxonomy" id="94219"/>
    <lineage>
        <taxon>Eukaryota</taxon>
        <taxon>Viridiplantae</taxon>
        <taxon>Streptophyta</taxon>
        <taxon>Embryophyta</taxon>
        <taxon>Tracheophyta</taxon>
        <taxon>Spermatophyta</taxon>
        <taxon>Magnoliopsida</taxon>
        <taxon>Liliopsida</taxon>
        <taxon>Asparagales</taxon>
        <taxon>Orchidaceae</taxon>
        <taxon>Epidendroideae</taxon>
        <taxon>Malaxideae</taxon>
        <taxon>Dendrobiinae</taxon>
        <taxon>Dendrobium</taxon>
    </lineage>
</organism>